<evidence type="ECO:0000256" key="1">
    <source>
        <dbReference type="SAM" id="MobiDB-lite"/>
    </source>
</evidence>
<dbReference type="Proteomes" id="UP000053611">
    <property type="component" value="Unassembled WGS sequence"/>
</dbReference>
<organism evidence="2 3">
    <name type="scientific">Cutaneotrichosporon oleaginosum</name>
    <dbReference type="NCBI Taxonomy" id="879819"/>
    <lineage>
        <taxon>Eukaryota</taxon>
        <taxon>Fungi</taxon>
        <taxon>Dikarya</taxon>
        <taxon>Basidiomycota</taxon>
        <taxon>Agaricomycotina</taxon>
        <taxon>Tremellomycetes</taxon>
        <taxon>Trichosporonales</taxon>
        <taxon>Trichosporonaceae</taxon>
        <taxon>Cutaneotrichosporon</taxon>
    </lineage>
</organism>
<dbReference type="RefSeq" id="XP_018282107.1">
    <property type="nucleotide sequence ID" value="XM_018419324.1"/>
</dbReference>
<feature type="region of interest" description="Disordered" evidence="1">
    <location>
        <begin position="1"/>
        <end position="29"/>
    </location>
</feature>
<feature type="compositionally biased region" description="Polar residues" evidence="1">
    <location>
        <begin position="1"/>
        <end position="17"/>
    </location>
</feature>
<reference evidence="2 3" key="1">
    <citation type="submission" date="2015-03" db="EMBL/GenBank/DDBJ databases">
        <title>Genomics and transcriptomics of the oil-accumulating basidiomycete yeast T. oleaginosus allow insights into substrate utilization and the diverse evolutionary trajectories of mating systems in fungi.</title>
        <authorList>
            <consortium name="DOE Joint Genome Institute"/>
            <person name="Kourist R."/>
            <person name="Kracht O."/>
            <person name="Bracharz F."/>
            <person name="Lipzen A."/>
            <person name="Nolan M."/>
            <person name="Ohm R."/>
            <person name="Grigoriev I."/>
            <person name="Sun S."/>
            <person name="Heitman J."/>
            <person name="Bruck T."/>
            <person name="Nowrousian M."/>
        </authorList>
    </citation>
    <scope>NUCLEOTIDE SEQUENCE [LARGE SCALE GENOMIC DNA]</scope>
    <source>
        <strain evidence="2 3">IBC0246</strain>
    </source>
</reference>
<accession>A0A0J0XX25</accession>
<evidence type="ECO:0000313" key="2">
    <source>
        <dbReference type="EMBL" id="KLT45616.1"/>
    </source>
</evidence>
<dbReference type="GeneID" id="28979927"/>
<dbReference type="EMBL" id="KQ087180">
    <property type="protein sequence ID" value="KLT45616.1"/>
    <property type="molecule type" value="Genomic_DNA"/>
</dbReference>
<sequence>MCSSAPPSPAHRSTTFPYKNPTHLTPRPLASLRPYWHQRRKLRRAHAPLPPSCPSRCPWTLMVVVVTRHH</sequence>
<name>A0A0J0XX25_9TREE</name>
<keyword evidence="3" id="KW-1185">Reference proteome</keyword>
<gene>
    <name evidence="2" type="ORF">CC85DRAFT_111651</name>
</gene>
<proteinExistence type="predicted"/>
<evidence type="ECO:0000313" key="3">
    <source>
        <dbReference type="Proteomes" id="UP000053611"/>
    </source>
</evidence>
<protein>
    <submittedName>
        <fullName evidence="2">Uncharacterized protein</fullName>
    </submittedName>
</protein>
<dbReference type="AlphaFoldDB" id="A0A0J0XX25"/>